<evidence type="ECO:0008006" key="5">
    <source>
        <dbReference type="Google" id="ProtNLM"/>
    </source>
</evidence>
<evidence type="ECO:0000256" key="2">
    <source>
        <dbReference type="SAM" id="SignalP"/>
    </source>
</evidence>
<gene>
    <name evidence="3" type="ORF">SPARVUS_LOCUS1029019</name>
</gene>
<feature type="non-terminal residue" evidence="3">
    <location>
        <position position="78"/>
    </location>
</feature>
<keyword evidence="4" id="KW-1185">Reference proteome</keyword>
<evidence type="ECO:0000313" key="3">
    <source>
        <dbReference type="EMBL" id="CAI9536495.1"/>
    </source>
</evidence>
<keyword evidence="2" id="KW-0732">Signal</keyword>
<dbReference type="Proteomes" id="UP001162483">
    <property type="component" value="Unassembled WGS sequence"/>
</dbReference>
<evidence type="ECO:0000313" key="4">
    <source>
        <dbReference type="Proteomes" id="UP001162483"/>
    </source>
</evidence>
<feature type="signal peptide" evidence="2">
    <location>
        <begin position="1"/>
        <end position="19"/>
    </location>
</feature>
<evidence type="ECO:0000256" key="1">
    <source>
        <dbReference type="SAM" id="MobiDB-lite"/>
    </source>
</evidence>
<comment type="caution">
    <text evidence="3">The sequence shown here is derived from an EMBL/GenBank/DDBJ whole genome shotgun (WGS) entry which is preliminary data.</text>
</comment>
<feature type="region of interest" description="Disordered" evidence="1">
    <location>
        <begin position="55"/>
        <end position="78"/>
    </location>
</feature>
<accession>A0ABN9ANU7</accession>
<sequence length="78" mass="8542">MPLPLGVIIFLTISRPAYSSLAAAKNASAFRVHAIWRAPAHAKFARLQSRAAARSVTGRVPRTQPMTDLSTGPRCRYH</sequence>
<reference evidence="3" key="1">
    <citation type="submission" date="2023-05" db="EMBL/GenBank/DDBJ databases">
        <authorList>
            <person name="Stuckert A."/>
        </authorList>
    </citation>
    <scope>NUCLEOTIDE SEQUENCE</scope>
</reference>
<dbReference type="EMBL" id="CATNWA010000318">
    <property type="protein sequence ID" value="CAI9536495.1"/>
    <property type="molecule type" value="Genomic_DNA"/>
</dbReference>
<proteinExistence type="predicted"/>
<organism evidence="3 4">
    <name type="scientific">Staurois parvus</name>
    <dbReference type="NCBI Taxonomy" id="386267"/>
    <lineage>
        <taxon>Eukaryota</taxon>
        <taxon>Metazoa</taxon>
        <taxon>Chordata</taxon>
        <taxon>Craniata</taxon>
        <taxon>Vertebrata</taxon>
        <taxon>Euteleostomi</taxon>
        <taxon>Amphibia</taxon>
        <taxon>Batrachia</taxon>
        <taxon>Anura</taxon>
        <taxon>Neobatrachia</taxon>
        <taxon>Ranoidea</taxon>
        <taxon>Ranidae</taxon>
        <taxon>Staurois</taxon>
    </lineage>
</organism>
<name>A0ABN9ANU7_9NEOB</name>
<protein>
    <recommendedName>
        <fullName evidence="5">Secreted protein</fullName>
    </recommendedName>
</protein>
<feature type="chain" id="PRO_5046928382" description="Secreted protein" evidence="2">
    <location>
        <begin position="20"/>
        <end position="78"/>
    </location>
</feature>